<reference evidence="3" key="1">
    <citation type="submission" date="2019-06" db="EMBL/GenBank/DDBJ databases">
        <title>Alistipes onderdonkii subsp. vulgaris subsp. nov., Alistipes dispar sp. nov. and Alistipes communis sp. nov., isolated from human faeces, and creation of Alistipes onderdonkii subsp. onderdonkii subsp. nov.</title>
        <authorList>
            <person name="Sakamoto M."/>
            <person name="Ikeyama N."/>
            <person name="Ogata Y."/>
            <person name="Suda W."/>
            <person name="Iino T."/>
            <person name="Hattori M."/>
            <person name="Ohkuma M."/>
        </authorList>
    </citation>
    <scope>NUCLEOTIDE SEQUENCE [LARGE SCALE GENOMIC DNA]</scope>
    <source>
        <strain evidence="3">5CBH24</strain>
    </source>
</reference>
<dbReference type="GO" id="GO:0005975">
    <property type="term" value="P:carbohydrate metabolic process"/>
    <property type="evidence" value="ECO:0007669"/>
    <property type="project" value="InterPro"/>
</dbReference>
<dbReference type="InterPro" id="IPR008928">
    <property type="entry name" value="6-hairpin_glycosidase_sf"/>
</dbReference>
<proteinExistence type="predicted"/>
<dbReference type="EMBL" id="AP019735">
    <property type="protein sequence ID" value="BBL05224.1"/>
    <property type="molecule type" value="Genomic_DNA"/>
</dbReference>
<dbReference type="KEGG" id="acou:A5CBH24_25370"/>
<gene>
    <name evidence="2" type="ORF">A5CBH24_25370</name>
</gene>
<evidence type="ECO:0008006" key="4">
    <source>
        <dbReference type="Google" id="ProtNLM"/>
    </source>
</evidence>
<keyword evidence="3" id="KW-1185">Reference proteome</keyword>
<sequence>MMNSRLLACCLLVLAVVPAYGQRWQIGTDQRHIVWRPGADLPHEDCVEMTGETTSLVLRWGVDERGAFCEERSLVFPLLRTVPNDTHASLVFRMATDIPSLLSVDGFALQSETVEQVRFDGVMEVRSAWRTGRSKLGLVSDYASEPAVTMTRTIFPSRTLPLTCERYVLRNGSPNRTRTIYIPEYMQTFETDPAKGVEGSYVLRTDISGSGRFEVAPGDSVVFDAVFQAYRKGENPRRPDVAAELAARRAFIREDIGHSLVLETPDSVLNTAFHFSKLRAAESIIRTRGGYMHAPGGEVFYAAVWTNDQCEYVIPFFPFLGYATANKSAINTFRHYARFMNAGYRPLPSSIIAEGTDIWNGAGDRGDAAMCANGAARYALARADRTEAEELWPFVEWCLEYCRRNRTADGVVASDSDELEGRFPVGRTNLATSSLYYDALLSAAALGREIGVKPSQTNAYLRQARELAAAIERFFGRDVAGYHAYRYSEINDKLRAWICMPLVVGLSERREGTVAALLGPELRTEDGLLTEQGDSVFWDRSTLHALRGIFRAGYADKAGDFLHRFTARRLTGDHVPYFIEAWPEGSGSMRQLSAESGLYCRIFTEGLFGIRPTGFRSFEMTPSLPAAWDRAALRHIRAFGSDFALEIERVASDRLRVTLRRQDKNPQIHILKSGMTLRISLK</sequence>
<keyword evidence="1" id="KW-0732">Signal</keyword>
<accession>A0A4Y1WXL1</accession>
<evidence type="ECO:0000313" key="2">
    <source>
        <dbReference type="EMBL" id="BBL05224.1"/>
    </source>
</evidence>
<evidence type="ECO:0000313" key="3">
    <source>
        <dbReference type="Proteomes" id="UP000318946"/>
    </source>
</evidence>
<dbReference type="AlphaFoldDB" id="A0A4Y1WXL1"/>
<name>A0A4Y1WXL1_9BACT</name>
<organism evidence="2 3">
    <name type="scientific">Alistipes communis</name>
    <dbReference type="NCBI Taxonomy" id="2585118"/>
    <lineage>
        <taxon>Bacteria</taxon>
        <taxon>Pseudomonadati</taxon>
        <taxon>Bacteroidota</taxon>
        <taxon>Bacteroidia</taxon>
        <taxon>Bacteroidales</taxon>
        <taxon>Rikenellaceae</taxon>
        <taxon>Alistipes</taxon>
    </lineage>
</organism>
<protein>
    <recommendedName>
        <fullName evidence="4">Alpha-L-rhamnosidase six-hairpin glycosidase domain-containing protein</fullName>
    </recommendedName>
</protein>
<feature type="signal peptide" evidence="1">
    <location>
        <begin position="1"/>
        <end position="21"/>
    </location>
</feature>
<dbReference type="Proteomes" id="UP000318946">
    <property type="component" value="Chromosome"/>
</dbReference>
<feature type="chain" id="PRO_5021459281" description="Alpha-L-rhamnosidase six-hairpin glycosidase domain-containing protein" evidence="1">
    <location>
        <begin position="22"/>
        <end position="682"/>
    </location>
</feature>
<dbReference type="SUPFAM" id="SSF48208">
    <property type="entry name" value="Six-hairpin glycosidases"/>
    <property type="match status" value="1"/>
</dbReference>
<evidence type="ECO:0000256" key="1">
    <source>
        <dbReference type="SAM" id="SignalP"/>
    </source>
</evidence>
<dbReference type="Gene3D" id="1.50.10.10">
    <property type="match status" value="1"/>
</dbReference>
<dbReference type="InterPro" id="IPR012341">
    <property type="entry name" value="6hp_glycosidase-like_sf"/>
</dbReference>